<evidence type="ECO:0000256" key="2">
    <source>
        <dbReference type="SAM" id="SignalP"/>
    </source>
</evidence>
<feature type="chain" id="PRO_5043485799" evidence="2">
    <location>
        <begin position="24"/>
        <end position="226"/>
    </location>
</feature>
<evidence type="ECO:0000313" key="3">
    <source>
        <dbReference type="EMBL" id="KAK6531803.1"/>
    </source>
</evidence>
<keyword evidence="2" id="KW-0732">Signal</keyword>
<organism evidence="3 4">
    <name type="scientific">Orbilia ellipsospora</name>
    <dbReference type="NCBI Taxonomy" id="2528407"/>
    <lineage>
        <taxon>Eukaryota</taxon>
        <taxon>Fungi</taxon>
        <taxon>Dikarya</taxon>
        <taxon>Ascomycota</taxon>
        <taxon>Pezizomycotina</taxon>
        <taxon>Orbiliomycetes</taxon>
        <taxon>Orbiliales</taxon>
        <taxon>Orbiliaceae</taxon>
        <taxon>Orbilia</taxon>
    </lineage>
</organism>
<name>A0AAV9X698_9PEZI</name>
<keyword evidence="4" id="KW-1185">Reference proteome</keyword>
<gene>
    <name evidence="3" type="ORF">TWF694_002969</name>
</gene>
<dbReference type="AlphaFoldDB" id="A0AAV9X698"/>
<comment type="caution">
    <text evidence="3">The sequence shown here is derived from an EMBL/GenBank/DDBJ whole genome shotgun (WGS) entry which is preliminary data.</text>
</comment>
<feature type="region of interest" description="Disordered" evidence="1">
    <location>
        <begin position="42"/>
        <end position="65"/>
    </location>
</feature>
<reference evidence="3 4" key="1">
    <citation type="submission" date="2019-10" db="EMBL/GenBank/DDBJ databases">
        <authorList>
            <person name="Palmer J.M."/>
        </authorList>
    </citation>
    <scope>NUCLEOTIDE SEQUENCE [LARGE SCALE GENOMIC DNA]</scope>
    <source>
        <strain evidence="3 4">TWF694</strain>
    </source>
</reference>
<dbReference type="EMBL" id="JAVHJO010000012">
    <property type="protein sequence ID" value="KAK6531803.1"/>
    <property type="molecule type" value="Genomic_DNA"/>
</dbReference>
<proteinExistence type="predicted"/>
<accession>A0AAV9X698</accession>
<feature type="signal peptide" evidence="2">
    <location>
        <begin position="1"/>
        <end position="23"/>
    </location>
</feature>
<dbReference type="Proteomes" id="UP001365542">
    <property type="component" value="Unassembled WGS sequence"/>
</dbReference>
<evidence type="ECO:0000313" key="4">
    <source>
        <dbReference type="Proteomes" id="UP001365542"/>
    </source>
</evidence>
<evidence type="ECO:0000256" key="1">
    <source>
        <dbReference type="SAM" id="MobiDB-lite"/>
    </source>
</evidence>
<sequence>MQSTVRHSFLILLGLSQIIQSQAYFILDFVWGWHNDTVGQDQEGPSTWTIPEKPELHHTQGGGQKYSCHSQRKILLNYDEECVSYSAELCWFVHMKWTNSYLHDVANYVWIYEPGDKDDLGGGEPVLYQWPKTFDYTFEFFTDPHCLTPMLDFKNESTKFTIDNVREHAKSLQVAQYLQNCKMPITGFWRGSRKQKKEVEHYPHHTIACPNPAHCTGSPDRQPAIF</sequence>
<protein>
    <submittedName>
        <fullName evidence="3">Uncharacterized protein</fullName>
    </submittedName>
</protein>